<evidence type="ECO:0000259" key="3">
    <source>
        <dbReference type="Pfam" id="PF09811"/>
    </source>
</evidence>
<feature type="domain" description="Essential protein Yae1 N-terminal" evidence="3">
    <location>
        <begin position="28"/>
        <end position="66"/>
    </location>
</feature>
<proteinExistence type="inferred from homology"/>
<reference evidence="4" key="1">
    <citation type="submission" date="2023-04" db="EMBL/GenBank/DDBJ databases">
        <title>Black Yeasts Isolated from many extreme environments.</title>
        <authorList>
            <person name="Coleine C."/>
            <person name="Stajich J.E."/>
            <person name="Selbmann L."/>
        </authorList>
    </citation>
    <scope>NUCLEOTIDE SEQUENCE</scope>
    <source>
        <strain evidence="4">CCFEE 5312</strain>
    </source>
</reference>
<feature type="region of interest" description="Disordered" evidence="2">
    <location>
        <begin position="75"/>
        <end position="94"/>
    </location>
</feature>
<evidence type="ECO:0000313" key="5">
    <source>
        <dbReference type="Proteomes" id="UP001271007"/>
    </source>
</evidence>
<dbReference type="EMBL" id="JAWDJX010000009">
    <property type="protein sequence ID" value="KAK3055216.1"/>
    <property type="molecule type" value="Genomic_DNA"/>
</dbReference>
<protein>
    <recommendedName>
        <fullName evidence="3">Essential protein Yae1 N-terminal domain-containing protein</fullName>
    </recommendedName>
</protein>
<dbReference type="AlphaFoldDB" id="A0AAJ0DR00"/>
<dbReference type="PANTHER" id="PTHR28532:SF1">
    <property type="entry name" value="ORAL CANCER OVEREXPRESSED 1"/>
    <property type="match status" value="1"/>
</dbReference>
<evidence type="ECO:0000256" key="1">
    <source>
        <dbReference type="ARBA" id="ARBA00038090"/>
    </source>
</evidence>
<dbReference type="InterPro" id="IPR019191">
    <property type="entry name" value="Essential_protein_Yae1_N"/>
</dbReference>
<evidence type="ECO:0000256" key="2">
    <source>
        <dbReference type="SAM" id="MobiDB-lite"/>
    </source>
</evidence>
<dbReference type="Pfam" id="PF09811">
    <property type="entry name" value="Yae1_N"/>
    <property type="match status" value="1"/>
</dbReference>
<dbReference type="Proteomes" id="UP001271007">
    <property type="component" value="Unassembled WGS sequence"/>
</dbReference>
<name>A0AAJ0DR00_9PEZI</name>
<dbReference type="PANTHER" id="PTHR28532">
    <property type="entry name" value="GEO13458P1"/>
    <property type="match status" value="1"/>
</dbReference>
<gene>
    <name evidence="4" type="ORF">LTR09_003769</name>
</gene>
<evidence type="ECO:0000313" key="4">
    <source>
        <dbReference type="EMBL" id="KAK3055216.1"/>
    </source>
</evidence>
<comment type="caution">
    <text evidence="4">The sequence shown here is derived from an EMBL/GenBank/DDBJ whole genome shotgun (WGS) entry which is preliminary data.</text>
</comment>
<keyword evidence="5" id="KW-1185">Reference proteome</keyword>
<sequence>MDDTSPYTEANDPFESLLSLEQQYHTEGYQLGQADGARAGRIEGRIFGTEKGFEKFLEMGRLAGRASVWTARLAKPNSGDVDGGEARAPASERVTKHVRRLRELTDPETILTDNSEDAVSEFDDRLKDAKAKAKLISTLMVEDIINTSNDSSKAGTRQDGKVPSGSSKGLKGSGEMEDFAGLPKAAMKKKA</sequence>
<feature type="region of interest" description="Disordered" evidence="2">
    <location>
        <begin position="147"/>
        <end position="191"/>
    </location>
</feature>
<dbReference type="InterPro" id="IPR052436">
    <property type="entry name" value="LTO1_adapter"/>
</dbReference>
<accession>A0AAJ0DR00</accession>
<organism evidence="4 5">
    <name type="scientific">Extremus antarcticus</name>
    <dbReference type="NCBI Taxonomy" id="702011"/>
    <lineage>
        <taxon>Eukaryota</taxon>
        <taxon>Fungi</taxon>
        <taxon>Dikarya</taxon>
        <taxon>Ascomycota</taxon>
        <taxon>Pezizomycotina</taxon>
        <taxon>Dothideomycetes</taxon>
        <taxon>Dothideomycetidae</taxon>
        <taxon>Mycosphaerellales</taxon>
        <taxon>Extremaceae</taxon>
        <taxon>Extremus</taxon>
    </lineage>
</organism>
<comment type="similarity">
    <text evidence="1">Belongs to the LTO1 family.</text>
</comment>